<evidence type="ECO:0000313" key="2">
    <source>
        <dbReference type="EMBL" id="PWC25396.1"/>
    </source>
</evidence>
<dbReference type="InterPro" id="IPR011050">
    <property type="entry name" value="Pectin_lyase_fold/virulence"/>
</dbReference>
<protein>
    <recommendedName>
        <fullName evidence="1">Right handed beta helix domain-containing protein</fullName>
    </recommendedName>
</protein>
<dbReference type="AlphaFoldDB" id="A0A2U1UUP2"/>
<dbReference type="InterPro" id="IPR006626">
    <property type="entry name" value="PbH1"/>
</dbReference>
<dbReference type="Proteomes" id="UP000303847">
    <property type="component" value="Chromosome"/>
</dbReference>
<dbReference type="Gene3D" id="2.160.20.10">
    <property type="entry name" value="Single-stranded right-handed beta-helix, Pectin lyase-like"/>
    <property type="match status" value="1"/>
</dbReference>
<dbReference type="InterPro" id="IPR039448">
    <property type="entry name" value="Beta_helix"/>
</dbReference>
<name>A0A2U1UUP2_9GAMM</name>
<gene>
    <name evidence="2" type="ORF">DDT54_05740</name>
    <name evidence="3" type="ORF">EH206_13700</name>
</gene>
<evidence type="ECO:0000313" key="3">
    <source>
        <dbReference type="EMBL" id="QCR05147.1"/>
    </source>
</evidence>
<dbReference type="InterPro" id="IPR012334">
    <property type="entry name" value="Pectin_lyas_fold"/>
</dbReference>
<reference evidence="3 5" key="2">
    <citation type="submission" date="2018-11" db="EMBL/GenBank/DDBJ databases">
        <title>Genome sequences of Brenneria nigrifluens and Brenneria rubrifaciens.</title>
        <authorList>
            <person name="Poret-Peterson A.T."/>
            <person name="McClean A.E."/>
            <person name="Kluepfel D.A."/>
        </authorList>
    </citation>
    <scope>NUCLEOTIDE SEQUENCE [LARGE SCALE GENOMIC DNA]</scope>
    <source>
        <strain evidence="3 5">ATCC 13028</strain>
    </source>
</reference>
<dbReference type="RefSeq" id="WP_009113366.1">
    <property type="nucleotide sequence ID" value="NZ_CP034036.1"/>
</dbReference>
<dbReference type="Proteomes" id="UP000295985">
    <property type="component" value="Unassembled WGS sequence"/>
</dbReference>
<proteinExistence type="predicted"/>
<reference evidence="2 4" key="1">
    <citation type="submission" date="2018-04" db="EMBL/GenBank/DDBJ databases">
        <title>Brenneria corticis sp.nov.</title>
        <authorList>
            <person name="Li Y."/>
        </authorList>
    </citation>
    <scope>NUCLEOTIDE SEQUENCE [LARGE SCALE GENOMIC DNA]</scope>
    <source>
        <strain evidence="2 4">LMG 2694</strain>
    </source>
</reference>
<dbReference type="SMART" id="SM00710">
    <property type="entry name" value="PbH1"/>
    <property type="match status" value="7"/>
</dbReference>
<organism evidence="2 4">
    <name type="scientific">Brenneria nigrifluens DSM 30175 = ATCC 13028</name>
    <dbReference type="NCBI Taxonomy" id="1121120"/>
    <lineage>
        <taxon>Bacteria</taxon>
        <taxon>Pseudomonadati</taxon>
        <taxon>Pseudomonadota</taxon>
        <taxon>Gammaproteobacteria</taxon>
        <taxon>Enterobacterales</taxon>
        <taxon>Pectobacteriaceae</taxon>
        <taxon>Brenneria</taxon>
    </lineage>
</organism>
<dbReference type="Pfam" id="PF13229">
    <property type="entry name" value="Beta_helix"/>
    <property type="match status" value="1"/>
</dbReference>
<evidence type="ECO:0000259" key="1">
    <source>
        <dbReference type="Pfam" id="PF13229"/>
    </source>
</evidence>
<dbReference type="EMBL" id="CP034036">
    <property type="protein sequence ID" value="QCR05147.1"/>
    <property type="molecule type" value="Genomic_DNA"/>
</dbReference>
<sequence>MAVPEQTPYNIYTANGVTTVFPYEFYLLRSDDLAVYIDGDQISTGFTVSGIGNVNGGEVAFLTAPLAGSVITLERVIPATRTTEYQDNGDLLADTVNKDFDRLWMAIKQAFVNFTFVLARPISGGPFNAQGFRIENLGDPINNQDGATKLWVNANLNKTLRVPESFISALPSVEYRKNKVPAFNDAGDPVVMIPVSGSAADVLIELAKPTGSYLTGYNRESVYTGNLGDYLDKSITYITPEMFGAKGDGVADDRISIQSAIDFASLVYAQTGTSADVYLSKNYLVSLNPASTLIPGEVAAGRGALCIKAGVHICGHGQITLDKGFTGASSGAVITNWLGAANHCSVRDITINGAYGEASGSGINGINIVDSENVVINGVNVKDSTAGGIYLRRSGSSSSDYGCSNAQIINCYVNNVHYIGIQLERPNGALVHGNTVINSGDNGIDVEGNNSATTGIGLAAMLTIANNNLRDNKHGIFMESCGNALITGNNIDLARSVGVIGNRINSNASRISITANYIKGADAESTRGIRLINQVGAYHIADNVFMDLYAAIRCSAVINNLTIGINTHTGITKLLIELDRQASALIRSRIYEQSFLGTQAAGFPTLFSPRNCPSNYPNRLNGSVKFDEANFSYLANSGENNFTRATAVIVRNTSWAAYARFNNTVDGYTDLNGHFGNIGEYLTINGNTYQVYATSESTTTITKWDGSAYVAGNFVSDFDDAYTVETKRSEWGSL</sequence>
<keyword evidence="5" id="KW-1185">Reference proteome</keyword>
<dbReference type="OrthoDB" id="7022686at2"/>
<evidence type="ECO:0000313" key="5">
    <source>
        <dbReference type="Proteomes" id="UP000303847"/>
    </source>
</evidence>
<feature type="domain" description="Right handed beta helix" evidence="1">
    <location>
        <begin position="341"/>
        <end position="499"/>
    </location>
</feature>
<dbReference type="EMBL" id="QDKK01000004">
    <property type="protein sequence ID" value="PWC25396.1"/>
    <property type="molecule type" value="Genomic_DNA"/>
</dbReference>
<accession>A0A2U1UUP2</accession>
<evidence type="ECO:0000313" key="4">
    <source>
        <dbReference type="Proteomes" id="UP000295985"/>
    </source>
</evidence>
<dbReference type="SUPFAM" id="SSF51126">
    <property type="entry name" value="Pectin lyase-like"/>
    <property type="match status" value="1"/>
</dbReference>